<sequence>MTGTTKAPRRSASASSSKAAAKPAAAKAPRPRKQVAARAMPEVQPEVEPKVEDVAELTAADLAVSQEVPEAPQPAPAVAEPDNGEETAPPPVEAVAQMADAPVQKGKIPMSDVLETTKKYTEEAKERFQAAFSEMSEKTKAGVEKSTRAFEEFSDLAKGNVEALVESGKIATKGVEAIGQGAAEYGRLSFEKASAAMKSLAAVKSPTEFFQVQSELLSSSFDAFAKESAKASEALLKLAGDVAQPISTRVSVVTEKVRSLSA</sequence>
<protein>
    <submittedName>
        <fullName evidence="3">Phasin family protein</fullName>
    </submittedName>
</protein>
<reference evidence="3 4" key="1">
    <citation type="submission" date="2020-08" db="EMBL/GenBank/DDBJ databases">
        <title>Genomic Encyclopedia of Type Strains, Phase IV (KMG-IV): sequencing the most valuable type-strain genomes for metagenomic binning, comparative biology and taxonomic classification.</title>
        <authorList>
            <person name="Goeker M."/>
        </authorList>
    </citation>
    <scope>NUCLEOTIDE SEQUENCE [LARGE SCALE GENOMIC DNA]</scope>
    <source>
        <strain evidence="3 4">DSM 26189</strain>
    </source>
</reference>
<comment type="caution">
    <text evidence="3">The sequence shown here is derived from an EMBL/GenBank/DDBJ whole genome shotgun (WGS) entry which is preliminary data.</text>
</comment>
<feature type="region of interest" description="Disordered" evidence="1">
    <location>
        <begin position="1"/>
        <end position="90"/>
    </location>
</feature>
<dbReference type="AlphaFoldDB" id="A0A7W6BE96"/>
<organism evidence="3 4">
    <name type="scientific">Sphingobium jiangsuense</name>
    <dbReference type="NCBI Taxonomy" id="870476"/>
    <lineage>
        <taxon>Bacteria</taxon>
        <taxon>Pseudomonadati</taxon>
        <taxon>Pseudomonadota</taxon>
        <taxon>Alphaproteobacteria</taxon>
        <taxon>Sphingomonadales</taxon>
        <taxon>Sphingomonadaceae</taxon>
        <taxon>Sphingobium</taxon>
    </lineage>
</organism>
<dbReference type="Pfam" id="PF09361">
    <property type="entry name" value="Phasin_2"/>
    <property type="match status" value="1"/>
</dbReference>
<dbReference type="Proteomes" id="UP000571950">
    <property type="component" value="Unassembled WGS sequence"/>
</dbReference>
<evidence type="ECO:0000313" key="3">
    <source>
        <dbReference type="EMBL" id="MBB3925295.1"/>
    </source>
</evidence>
<dbReference type="RefSeq" id="WP_188070874.1">
    <property type="nucleotide sequence ID" value="NZ_BSPS01000009.1"/>
</dbReference>
<feature type="compositionally biased region" description="Low complexity" evidence="1">
    <location>
        <begin position="10"/>
        <end position="28"/>
    </location>
</feature>
<feature type="compositionally biased region" description="Low complexity" evidence="1">
    <location>
        <begin position="36"/>
        <end position="46"/>
    </location>
</feature>
<dbReference type="EMBL" id="JACIDT010000003">
    <property type="protein sequence ID" value="MBB3925295.1"/>
    <property type="molecule type" value="Genomic_DNA"/>
</dbReference>
<evidence type="ECO:0000313" key="4">
    <source>
        <dbReference type="Proteomes" id="UP000571950"/>
    </source>
</evidence>
<feature type="domain" description="Phasin" evidence="2">
    <location>
        <begin position="151"/>
        <end position="250"/>
    </location>
</feature>
<accession>A0A7W6BE96</accession>
<keyword evidence="4" id="KW-1185">Reference proteome</keyword>
<evidence type="ECO:0000256" key="1">
    <source>
        <dbReference type="SAM" id="MobiDB-lite"/>
    </source>
</evidence>
<proteinExistence type="predicted"/>
<name>A0A7W6BE96_9SPHN</name>
<gene>
    <name evidence="3" type="ORF">GGR43_001008</name>
</gene>
<evidence type="ECO:0000259" key="2">
    <source>
        <dbReference type="Pfam" id="PF09361"/>
    </source>
</evidence>
<feature type="compositionally biased region" description="Low complexity" evidence="1">
    <location>
        <begin position="66"/>
        <end position="81"/>
    </location>
</feature>
<dbReference type="InterPro" id="IPR018968">
    <property type="entry name" value="Phasin"/>
</dbReference>